<dbReference type="EMBL" id="JAUDFV010000165">
    <property type="protein sequence ID" value="KAL2712806.1"/>
    <property type="molecule type" value="Genomic_DNA"/>
</dbReference>
<keyword evidence="2" id="KW-1185">Reference proteome</keyword>
<evidence type="ECO:0000313" key="2">
    <source>
        <dbReference type="Proteomes" id="UP001607302"/>
    </source>
</evidence>
<dbReference type="Proteomes" id="UP001607302">
    <property type="component" value="Unassembled WGS sequence"/>
</dbReference>
<proteinExistence type="predicted"/>
<organism evidence="1 2">
    <name type="scientific">Vespula squamosa</name>
    <name type="common">Southern yellow jacket</name>
    <name type="synonym">Wasp</name>
    <dbReference type="NCBI Taxonomy" id="30214"/>
    <lineage>
        <taxon>Eukaryota</taxon>
        <taxon>Metazoa</taxon>
        <taxon>Ecdysozoa</taxon>
        <taxon>Arthropoda</taxon>
        <taxon>Hexapoda</taxon>
        <taxon>Insecta</taxon>
        <taxon>Pterygota</taxon>
        <taxon>Neoptera</taxon>
        <taxon>Endopterygota</taxon>
        <taxon>Hymenoptera</taxon>
        <taxon>Apocrita</taxon>
        <taxon>Aculeata</taxon>
        <taxon>Vespoidea</taxon>
        <taxon>Vespidae</taxon>
        <taxon>Vespinae</taxon>
        <taxon>Vespula</taxon>
    </lineage>
</organism>
<name>A0ABD1ZXA0_VESSQ</name>
<protein>
    <submittedName>
        <fullName evidence="1">Uncharacterized protein</fullName>
    </submittedName>
</protein>
<sequence>MSIKKVRNYDVHNANEYFLFAVQISNIFIVLSIQRDIAYFLKSYCKQMLYHRVRMRQIIHLPIMFIKHSYLHTIVDIVDKKKRSL</sequence>
<evidence type="ECO:0000313" key="1">
    <source>
        <dbReference type="EMBL" id="KAL2712806.1"/>
    </source>
</evidence>
<dbReference type="AlphaFoldDB" id="A0ABD1ZXA0"/>
<reference evidence="1 2" key="1">
    <citation type="journal article" date="2024" name="Ann. Entomol. Soc. Am.">
        <title>Genomic analyses of the southern and eastern yellowjacket wasps (Hymenoptera: Vespidae) reveal evolutionary signatures of social life.</title>
        <authorList>
            <person name="Catto M.A."/>
            <person name="Caine P.B."/>
            <person name="Orr S.E."/>
            <person name="Hunt B.G."/>
            <person name="Goodisman M.A.D."/>
        </authorList>
    </citation>
    <scope>NUCLEOTIDE SEQUENCE [LARGE SCALE GENOMIC DNA]</scope>
    <source>
        <strain evidence="1">233</strain>
        <tissue evidence="1">Head and thorax</tissue>
    </source>
</reference>
<comment type="caution">
    <text evidence="1">The sequence shown here is derived from an EMBL/GenBank/DDBJ whole genome shotgun (WGS) entry which is preliminary data.</text>
</comment>
<accession>A0ABD1ZXA0</accession>
<gene>
    <name evidence="1" type="ORF">V1478_017761</name>
</gene>